<dbReference type="EMBL" id="FQNC01000014">
    <property type="protein sequence ID" value="SGY16478.1"/>
    <property type="molecule type" value="Genomic_DNA"/>
</dbReference>
<gene>
    <name evidence="1" type="primary">BQ5605_C012g06883</name>
    <name evidence="1" type="ORF">BQ5605_C012G06883</name>
</gene>
<dbReference type="AlphaFoldDB" id="A0A2X0LVY2"/>
<sequence length="675" mass="75430">MWTVDFKHPDFALHPIDAPSPSTGSPRDDVAPLPIDTTEAFEAFPNLPGLRRPSMALKDPTLEMRMEQSLSNFLNEHDLADSLLAKTREVTKHELERCYPPQSIADHLVFVDSLRKHALKPLLHFLEEQYHKKLATSGSTESWGTRLRVKLCTEKPPHPSGLTVVITRSDGRSCSQIPILFEDDANFLRCGPEPNLFTGCLFHLDKDGKPFPLDSDRTSYGAQAMLNKLAFMMESAASRPPSDTTPGENELPVRFGRILSSNFGMIAETVADPQNPQEIGLLFSRVFRTGAGEVNFGRHSPSLFEYGSLPLMLLAIVVDQLTPVAAPSPCTLRLLFEVGPERCPPAQLPVQLDDDAVAPHAVKRRRTKDRNAVPPSSAVVLRRTDQVVRATLNTTACPSRMLMIMDRDDLDLREAVTFEVFDKAPHQSLRLPCLDDQRHRLSSLPPELLAFLWEDLEEDEELPNQFALSDLERADFRALPALQVPLYFASGSVSSVLVGKLRPSVLDNTAAFGLDSGAAVREEGKVGTPVDFFDNGLTRTIPPDHPVVIKYFPWHQLASAVRESLFYERVFPLLPSRARVFLPPYYGTYRSADGSEICLVLGYGGRRIQRADYNDALKLKIDEAFRVFRKQGVHHGDQAPRNVLLREDGSLCLIDWNVATVDFDRRSRRPTLCIG</sequence>
<dbReference type="InterPro" id="IPR011009">
    <property type="entry name" value="Kinase-like_dom_sf"/>
</dbReference>
<protein>
    <submittedName>
        <fullName evidence="1">BQ5605_C012g06883 protein</fullName>
    </submittedName>
</protein>
<keyword evidence="2" id="KW-1185">Reference proteome</keyword>
<dbReference type="Proteomes" id="UP000249464">
    <property type="component" value="Unassembled WGS sequence"/>
</dbReference>
<proteinExistence type="predicted"/>
<evidence type="ECO:0000313" key="1">
    <source>
        <dbReference type="EMBL" id="SGY16478.1"/>
    </source>
</evidence>
<name>A0A2X0LVY2_9BASI</name>
<dbReference type="SUPFAM" id="SSF56112">
    <property type="entry name" value="Protein kinase-like (PK-like)"/>
    <property type="match status" value="1"/>
</dbReference>
<organism evidence="1 2">
    <name type="scientific">Microbotryum silenes-dioicae</name>
    <dbReference type="NCBI Taxonomy" id="796604"/>
    <lineage>
        <taxon>Eukaryota</taxon>
        <taxon>Fungi</taxon>
        <taxon>Dikarya</taxon>
        <taxon>Basidiomycota</taxon>
        <taxon>Pucciniomycotina</taxon>
        <taxon>Microbotryomycetes</taxon>
        <taxon>Microbotryales</taxon>
        <taxon>Microbotryaceae</taxon>
        <taxon>Microbotryum</taxon>
    </lineage>
</organism>
<accession>A0A2X0LVY2</accession>
<reference evidence="1 2" key="1">
    <citation type="submission" date="2016-11" db="EMBL/GenBank/DDBJ databases">
        <authorList>
            <person name="Jaros S."/>
            <person name="Januszkiewicz K."/>
            <person name="Wedrychowicz H."/>
        </authorList>
    </citation>
    <scope>NUCLEOTIDE SEQUENCE [LARGE SCALE GENOMIC DNA]</scope>
</reference>
<dbReference type="STRING" id="796604.A0A2X0LVY2"/>
<evidence type="ECO:0000313" key="2">
    <source>
        <dbReference type="Proteomes" id="UP000249464"/>
    </source>
</evidence>